<keyword evidence="10" id="KW-0489">Methyltransferase</keyword>
<feature type="active site" evidence="5 6">
    <location>
        <position position="195"/>
    </location>
</feature>
<dbReference type="CDD" id="cd17541">
    <property type="entry name" value="REC_CheB-like"/>
    <property type="match status" value="1"/>
</dbReference>
<dbReference type="InterPro" id="IPR008248">
    <property type="entry name" value="CheB-like"/>
</dbReference>
<organism evidence="10 11">
    <name type="scientific">Candidatus Desulfacyla euxinica</name>
    <dbReference type="NCBI Taxonomy" id="2841693"/>
    <lineage>
        <taxon>Bacteria</taxon>
        <taxon>Deltaproteobacteria</taxon>
        <taxon>Candidatus Desulfacyla</taxon>
    </lineage>
</organism>
<dbReference type="InterPro" id="IPR035909">
    <property type="entry name" value="CheB_C"/>
</dbReference>
<evidence type="ECO:0000259" key="8">
    <source>
        <dbReference type="PROSITE" id="PS50110"/>
    </source>
</evidence>
<dbReference type="SMART" id="SM00448">
    <property type="entry name" value="REC"/>
    <property type="match status" value="1"/>
</dbReference>
<comment type="subcellular location">
    <subcellularLocation>
        <location evidence="5">Cytoplasm</location>
    </subcellularLocation>
</comment>
<reference evidence="10 11" key="1">
    <citation type="submission" date="2020-08" db="EMBL/GenBank/DDBJ databases">
        <title>Bridging the membrane lipid divide: bacteria of the FCB group superphylum have the potential to synthesize archaeal ether lipids.</title>
        <authorList>
            <person name="Villanueva L."/>
            <person name="Von Meijenfeldt F.A.B."/>
            <person name="Westbye A.B."/>
            <person name="Yadav S."/>
            <person name="Hopmans E.C."/>
            <person name="Dutilh B.E."/>
            <person name="Sinninghe Damste J.S."/>
        </authorList>
    </citation>
    <scope>NUCLEOTIDE SEQUENCE [LARGE SCALE GENOMIC DNA]</scope>
    <source>
        <strain evidence="10">NIOZ-UU27</strain>
    </source>
</reference>
<dbReference type="NCBIfam" id="NF009206">
    <property type="entry name" value="PRK12555.1"/>
    <property type="match status" value="1"/>
</dbReference>
<dbReference type="SUPFAM" id="SSF52738">
    <property type="entry name" value="Methylesterase CheB, C-terminal domain"/>
    <property type="match status" value="1"/>
</dbReference>
<dbReference type="PIRSF" id="PIRSF000876">
    <property type="entry name" value="RR_chemtxs_CheB"/>
    <property type="match status" value="1"/>
</dbReference>
<dbReference type="EMBL" id="JACNJD010000283">
    <property type="protein sequence ID" value="MBC8178451.1"/>
    <property type="molecule type" value="Genomic_DNA"/>
</dbReference>
<dbReference type="Pfam" id="PF01339">
    <property type="entry name" value="CheB_methylest"/>
    <property type="match status" value="1"/>
</dbReference>
<keyword evidence="10" id="KW-0808">Transferase</keyword>
<dbReference type="PROSITE" id="PS50110">
    <property type="entry name" value="RESPONSE_REGULATORY"/>
    <property type="match status" value="1"/>
</dbReference>
<dbReference type="InterPro" id="IPR001789">
    <property type="entry name" value="Sig_transdc_resp-reg_receiver"/>
</dbReference>
<dbReference type="AlphaFoldDB" id="A0A8J6N1B5"/>
<proteinExistence type="inferred from homology"/>
<evidence type="ECO:0000256" key="2">
    <source>
        <dbReference type="ARBA" id="ARBA00022500"/>
    </source>
</evidence>
<feature type="modified residue" description="4-aspartylphosphate" evidence="5 7">
    <location>
        <position position="54"/>
    </location>
</feature>
<feature type="active site" evidence="5 6">
    <location>
        <position position="288"/>
    </location>
</feature>
<comment type="domain">
    <text evidence="5">Contains a C-terminal catalytic domain, and an N-terminal region which modulates catalytic activity.</text>
</comment>
<name>A0A8J6N1B5_9DELT</name>
<accession>A0A8J6N1B5</accession>
<evidence type="ECO:0000259" key="9">
    <source>
        <dbReference type="PROSITE" id="PS50122"/>
    </source>
</evidence>
<dbReference type="GO" id="GO:0008168">
    <property type="term" value="F:methyltransferase activity"/>
    <property type="evidence" value="ECO:0007669"/>
    <property type="project" value="UniProtKB-KW"/>
</dbReference>
<keyword evidence="1 5" id="KW-0963">Cytoplasm</keyword>
<evidence type="ECO:0000256" key="4">
    <source>
        <dbReference type="ARBA" id="ARBA00048267"/>
    </source>
</evidence>
<dbReference type="PANTHER" id="PTHR42872">
    <property type="entry name" value="PROTEIN-GLUTAMATE METHYLESTERASE/PROTEIN-GLUTAMINE GLUTAMINASE"/>
    <property type="match status" value="1"/>
</dbReference>
<dbReference type="Pfam" id="PF00072">
    <property type="entry name" value="Response_reg"/>
    <property type="match status" value="1"/>
</dbReference>
<dbReference type="SUPFAM" id="SSF52172">
    <property type="entry name" value="CheY-like"/>
    <property type="match status" value="1"/>
</dbReference>
<dbReference type="GO" id="GO:0050568">
    <property type="term" value="F:protein-glutamine glutaminase activity"/>
    <property type="evidence" value="ECO:0007669"/>
    <property type="project" value="UniProtKB-UniRule"/>
</dbReference>
<dbReference type="GO" id="GO:0008984">
    <property type="term" value="F:protein-glutamate methylesterase activity"/>
    <property type="evidence" value="ECO:0007669"/>
    <property type="project" value="UniProtKB-UniRule"/>
</dbReference>
<evidence type="ECO:0000256" key="1">
    <source>
        <dbReference type="ARBA" id="ARBA00022490"/>
    </source>
</evidence>
<dbReference type="HAMAP" id="MF_00099">
    <property type="entry name" value="CheB_chemtxs"/>
    <property type="match status" value="1"/>
</dbReference>
<dbReference type="GO" id="GO:0006935">
    <property type="term" value="P:chemotaxis"/>
    <property type="evidence" value="ECO:0007669"/>
    <property type="project" value="UniProtKB-UniRule"/>
</dbReference>
<feature type="domain" description="CheB-type methylesterase" evidence="9">
    <location>
        <begin position="153"/>
        <end position="346"/>
    </location>
</feature>
<dbReference type="Gene3D" id="3.40.50.2300">
    <property type="match status" value="1"/>
</dbReference>
<dbReference type="PROSITE" id="PS50122">
    <property type="entry name" value="CHEB"/>
    <property type="match status" value="1"/>
</dbReference>
<gene>
    <name evidence="5 10" type="primary">cheB</name>
    <name evidence="10" type="ORF">H8E19_13680</name>
</gene>
<dbReference type="GO" id="GO:0005737">
    <property type="term" value="C:cytoplasm"/>
    <property type="evidence" value="ECO:0007669"/>
    <property type="project" value="UniProtKB-SubCell"/>
</dbReference>
<dbReference type="Gene3D" id="3.40.50.180">
    <property type="entry name" value="Methylesterase CheB, C-terminal domain"/>
    <property type="match status" value="1"/>
</dbReference>
<keyword evidence="2 5" id="KW-0145">Chemotaxis</keyword>
<comment type="catalytic activity">
    <reaction evidence="5">
        <text>L-glutaminyl-[protein] + H2O = L-glutamyl-[protein] + NH4(+)</text>
        <dbReference type="Rhea" id="RHEA:16441"/>
        <dbReference type="Rhea" id="RHEA-COMP:10207"/>
        <dbReference type="Rhea" id="RHEA-COMP:10208"/>
        <dbReference type="ChEBI" id="CHEBI:15377"/>
        <dbReference type="ChEBI" id="CHEBI:28938"/>
        <dbReference type="ChEBI" id="CHEBI:29973"/>
        <dbReference type="ChEBI" id="CHEBI:30011"/>
        <dbReference type="EC" id="3.5.1.44"/>
    </reaction>
</comment>
<dbReference type="GO" id="GO:0000156">
    <property type="term" value="F:phosphorelay response regulator activity"/>
    <property type="evidence" value="ECO:0007669"/>
    <property type="project" value="InterPro"/>
</dbReference>
<dbReference type="Proteomes" id="UP000650524">
    <property type="component" value="Unassembled WGS sequence"/>
</dbReference>
<comment type="similarity">
    <text evidence="5">Belongs to the CheB family.</text>
</comment>
<dbReference type="EC" id="3.5.1.44" evidence="5"/>
<dbReference type="PANTHER" id="PTHR42872:SF6">
    <property type="entry name" value="PROTEIN-GLUTAMATE METHYLESTERASE_PROTEIN-GLUTAMINE GLUTAMINASE"/>
    <property type="match status" value="1"/>
</dbReference>
<evidence type="ECO:0000313" key="11">
    <source>
        <dbReference type="Proteomes" id="UP000650524"/>
    </source>
</evidence>
<evidence type="ECO:0000256" key="5">
    <source>
        <dbReference type="HAMAP-Rule" id="MF_00099"/>
    </source>
</evidence>
<dbReference type="InterPro" id="IPR011006">
    <property type="entry name" value="CheY-like_superfamily"/>
</dbReference>
<dbReference type="NCBIfam" id="NF001965">
    <property type="entry name" value="PRK00742.1"/>
    <property type="match status" value="1"/>
</dbReference>
<protein>
    <recommendedName>
        <fullName evidence="5">Protein-glutamate methylesterase/protein-glutamine glutaminase</fullName>
        <ecNumber evidence="5">3.1.1.61</ecNumber>
        <ecNumber evidence="5">3.5.1.44</ecNumber>
    </recommendedName>
</protein>
<keyword evidence="5 7" id="KW-0597">Phosphoprotein</keyword>
<dbReference type="InterPro" id="IPR000673">
    <property type="entry name" value="Sig_transdc_resp-reg_Me-estase"/>
</dbReference>
<evidence type="ECO:0000256" key="3">
    <source>
        <dbReference type="ARBA" id="ARBA00022801"/>
    </source>
</evidence>
<comment type="caution">
    <text evidence="10">The sequence shown here is derived from an EMBL/GenBank/DDBJ whole genome shotgun (WGS) entry which is preliminary data.</text>
</comment>
<keyword evidence="3 5" id="KW-0378">Hydrolase</keyword>
<dbReference type="EC" id="3.1.1.61" evidence="5"/>
<evidence type="ECO:0000256" key="6">
    <source>
        <dbReference type="PROSITE-ProRule" id="PRU00050"/>
    </source>
</evidence>
<evidence type="ECO:0000313" key="10">
    <source>
        <dbReference type="EMBL" id="MBC8178451.1"/>
    </source>
</evidence>
<comment type="PTM">
    <text evidence="5">Phosphorylated by CheA. Phosphorylation of the N-terminal regulatory domain activates the methylesterase activity.</text>
</comment>
<sequence>MIRVLVVDDSPTLRTVIQNILEVDPEMKVVGKAKNGKEAVMLCQTLNPDVITMDIRMPEMNGYQAIRHIMAESPRPIVVLTSTQSDRELGITFKAVEHGALMVLGKPISQSGVYADADHLRAQVKAMARVKVVRRRGPLKGKIPAKPQKKSSPISTSGTIKIIAIGASTGGPPALQAILSQLPDKLSVPVVVVQHISAGFVTGLARWLNDTVDLRVRVADESLLLQPGHVYVAPDDHHLIVAPGRLARPQRSPLTDGHRPSVTVLFDSVARHFGSTAVGVLLTGMGADGARGLKTLRDAGGHTIVQDEVTSIVFGMPNEAIKLGAAREVVPLGDIAKRLTSLIKNEELRVKSET</sequence>
<evidence type="ECO:0000256" key="7">
    <source>
        <dbReference type="PROSITE-ProRule" id="PRU00169"/>
    </source>
</evidence>
<feature type="domain" description="Response regulatory" evidence="8">
    <location>
        <begin position="3"/>
        <end position="121"/>
    </location>
</feature>
<comment type="catalytic activity">
    <reaction evidence="4 5">
        <text>[protein]-L-glutamate 5-O-methyl ester + H2O = L-glutamyl-[protein] + methanol + H(+)</text>
        <dbReference type="Rhea" id="RHEA:23236"/>
        <dbReference type="Rhea" id="RHEA-COMP:10208"/>
        <dbReference type="Rhea" id="RHEA-COMP:10311"/>
        <dbReference type="ChEBI" id="CHEBI:15377"/>
        <dbReference type="ChEBI" id="CHEBI:15378"/>
        <dbReference type="ChEBI" id="CHEBI:17790"/>
        <dbReference type="ChEBI" id="CHEBI:29973"/>
        <dbReference type="ChEBI" id="CHEBI:82795"/>
        <dbReference type="EC" id="3.1.1.61"/>
    </reaction>
</comment>
<feature type="active site" evidence="5 6">
    <location>
        <position position="168"/>
    </location>
</feature>
<dbReference type="GO" id="GO:0032259">
    <property type="term" value="P:methylation"/>
    <property type="evidence" value="ECO:0007669"/>
    <property type="project" value="UniProtKB-KW"/>
</dbReference>
<comment type="function">
    <text evidence="5">Involved in chemotaxis. Part of a chemotaxis signal transduction system that modulates chemotaxis in response to various stimuli. Catalyzes the demethylation of specific methylglutamate residues introduced into the chemoreceptors (methyl-accepting chemotaxis proteins or MCP) by CheR. Also mediates the irreversible deamidation of specific glutamine residues to glutamic acid.</text>
</comment>
<dbReference type="CDD" id="cd16432">
    <property type="entry name" value="CheB_Rec"/>
    <property type="match status" value="1"/>
</dbReference>